<dbReference type="RefSeq" id="XP_008296436.1">
    <property type="nucleotide sequence ID" value="XM_008298214.1"/>
</dbReference>
<feature type="compositionally biased region" description="Gly residues" evidence="5">
    <location>
        <begin position="503"/>
        <end position="514"/>
    </location>
</feature>
<feature type="compositionally biased region" description="Low complexity" evidence="5">
    <location>
        <begin position="400"/>
        <end position="416"/>
    </location>
</feature>
<feature type="compositionally biased region" description="Low complexity" evidence="5">
    <location>
        <begin position="825"/>
        <end position="835"/>
    </location>
</feature>
<organism evidence="7 8">
    <name type="scientific">Stegastes partitus</name>
    <name type="common">bicolor damselfish</name>
    <dbReference type="NCBI Taxonomy" id="144197"/>
    <lineage>
        <taxon>Eukaryota</taxon>
        <taxon>Metazoa</taxon>
        <taxon>Chordata</taxon>
        <taxon>Craniata</taxon>
        <taxon>Vertebrata</taxon>
        <taxon>Euteleostomi</taxon>
        <taxon>Actinopterygii</taxon>
        <taxon>Neopterygii</taxon>
        <taxon>Teleostei</taxon>
        <taxon>Neoteleostei</taxon>
        <taxon>Acanthomorphata</taxon>
        <taxon>Ovalentaria</taxon>
        <taxon>Pomacentridae</taxon>
        <taxon>Stegastes</taxon>
    </lineage>
</organism>
<feature type="compositionally biased region" description="Basic and acidic residues" evidence="5">
    <location>
        <begin position="562"/>
        <end position="581"/>
    </location>
</feature>
<dbReference type="PANTHER" id="PTHR10528:SF15">
    <property type="entry name" value="AF4_FMR2 FAMILY MEMBER 4"/>
    <property type="match status" value="1"/>
</dbReference>
<dbReference type="GO" id="GO:0032783">
    <property type="term" value="C:super elongation complex"/>
    <property type="evidence" value="ECO:0007669"/>
    <property type="project" value="TreeGrafter"/>
</dbReference>
<sequence length="1152" mass="125022">MASQSGNMNREDRNVLRMKERERRNQEIQQGGGEAFPANSPLFPEPYKVSSKEDKLSSRIQSMLGNYDEMKEPIGDTLPKLGGKPSNSSSSSEEKSGPPLFGGDQRGVGSGGSSQTSKWTPVGPAAGGSSSQSQKRSGLQGGHSSQRSNGGSSGSSNSSQRGEVREKKSSKHSGGSEHSKSHTSSPAKGSLSSSSSHSRSSLSAEQHHNKERYRSKSPRDREANWDSPSRVHTSFPSGQHSSQAFPPSLMCKPGSMQQKPTAYVRPMDGQETAEPKSSQAESYSGQSHSSTMGEMKSNGKASLSKLKIPSQPVEGSGDANCVDEILKEMTQSWPPPLTAIHTPCKTEPSKFPFPTKVKRGSSSKSSSSHQPKACDDQPTMLEDDLKLSSSEDSDGEQDSAKNASRNTSASNNSEAAEQSRDDSSSHSGSESSSGSDSESESSTTDSEANEHPRPASPEPEQPMANKWQLDNWFKKTKQFSPASPVDNNNVPPKCKKEGRDSGSGRGYGSQGGGSKDSTAPTPSRDLRAAQKGAEGGRGRQKSPAQSEGGTSTRIRVGKKQPKKSEKPPVVEEPKGGLRVESEPAPVIPPHRPKAPIKGSRKPNLKKEPKSSPRPTAAAVTTTADKRKAKAATKTSQKSREFVETDSSSSDSEGNDSIPSSSQTPKYTESIRTPVCVFSPMEEKELLSPLSDPEERYPARQPQQQVLLVKIDLSLLSRIPGRPYKEHVEIKEERDDSLDRDSKDFSKQSSEKSSSKAKRKHKNDEDGTKPESKRCKLEDKSLSHHKNSSKESKRSLEKKEEPVPSPSMSSLQRTPKAEHPSRKRTVSQSSTSLSSGTGSGKEGSHSTKGSSTSKHRKGEDKGRSTRDGKEKSSKGCDNQLAVPPLSTDGSKSQRSKLVFEDRVHSADHYLQEAKKLKHNADALLDRFEKAVYYLDAVVSFIECGNALEKSAQEAKSPFPMYAETVELIKYTMKLKSYMAPDATSADKRLAVLCLRCQSLLYLRLFKLRKDSALKYSKTLTEHLKNSLSNTQAPSPGMGNKAAGMPSPVSPKLSPGTAGGYSSVSSSSSTSSSVTIPQRIHQMAASYVQVTSNFLYATEVWDQAEQLSKEQKEFFLELDKVMGPLIFNTSSMTELVRYTRQGLHWLRLDAKLIP</sequence>
<feature type="compositionally biased region" description="Basic and acidic residues" evidence="5">
    <location>
        <begin position="722"/>
        <end position="753"/>
    </location>
</feature>
<feature type="compositionally biased region" description="Basic and acidic residues" evidence="5">
    <location>
        <begin position="761"/>
        <end position="801"/>
    </location>
</feature>
<feature type="compositionally biased region" description="Low complexity" evidence="5">
    <location>
        <begin position="425"/>
        <end position="446"/>
    </location>
</feature>
<feature type="compositionally biased region" description="Basic and acidic residues" evidence="5">
    <location>
        <begin position="856"/>
        <end position="873"/>
    </location>
</feature>
<feature type="compositionally biased region" description="Low complexity" evidence="5">
    <location>
        <begin position="182"/>
        <end position="203"/>
    </location>
</feature>
<feature type="compositionally biased region" description="Polar residues" evidence="5">
    <location>
        <begin position="542"/>
        <end position="553"/>
    </location>
</feature>
<dbReference type="Pfam" id="PF05110">
    <property type="entry name" value="AF-4"/>
    <property type="match status" value="1"/>
</dbReference>
<feature type="compositionally biased region" description="Polar residues" evidence="5">
    <location>
        <begin position="478"/>
        <end position="490"/>
    </location>
</feature>
<dbReference type="InterPro" id="IPR043639">
    <property type="entry name" value="AF4_int"/>
</dbReference>
<feature type="compositionally biased region" description="Polar residues" evidence="5">
    <location>
        <begin position="275"/>
        <end position="292"/>
    </location>
</feature>
<evidence type="ECO:0000256" key="5">
    <source>
        <dbReference type="SAM" id="MobiDB-lite"/>
    </source>
</evidence>
<keyword evidence="7" id="KW-1185">Reference proteome</keyword>
<evidence type="ECO:0000256" key="1">
    <source>
        <dbReference type="ARBA" id="ARBA00004123"/>
    </source>
</evidence>
<feature type="compositionally biased region" description="Basic residues" evidence="5">
    <location>
        <begin position="590"/>
        <end position="603"/>
    </location>
</feature>
<accession>A0A9Y4TN22</accession>
<feature type="compositionally biased region" description="Low complexity" evidence="5">
    <location>
        <begin position="645"/>
        <end position="661"/>
    </location>
</feature>
<feature type="region of interest" description="Disordered" evidence="5">
    <location>
        <begin position="1023"/>
        <end position="1068"/>
    </location>
</feature>
<dbReference type="GeneID" id="103369484"/>
<feature type="compositionally biased region" description="Low complexity" evidence="5">
    <location>
        <begin position="127"/>
        <end position="161"/>
    </location>
</feature>
<keyword evidence="4" id="KW-0539">Nucleus</keyword>
<dbReference type="PANTHER" id="PTHR10528">
    <property type="entry name" value="AF4/FMR2 FAMILY MEMBER"/>
    <property type="match status" value="1"/>
</dbReference>
<feature type="domain" description="AF4/FMR2 C-terminal homology" evidence="6">
    <location>
        <begin position="889"/>
        <end position="1150"/>
    </location>
</feature>
<dbReference type="CTD" id="27125"/>
<feature type="compositionally biased region" description="Low complexity" evidence="5">
    <location>
        <begin position="79"/>
        <end position="103"/>
    </location>
</feature>
<feature type="compositionally biased region" description="Basic and acidic residues" evidence="5">
    <location>
        <begin position="9"/>
        <end position="26"/>
    </location>
</feature>
<name>A0A9Y4TN22_9TELE</name>
<proteinExistence type="inferred from homology"/>
<dbReference type="GO" id="GO:0010468">
    <property type="term" value="P:regulation of gene expression"/>
    <property type="evidence" value="ECO:0007669"/>
    <property type="project" value="InterPro"/>
</dbReference>
<feature type="region of interest" description="Disordered" evidence="5">
    <location>
        <begin position="331"/>
        <end position="893"/>
    </location>
</feature>
<keyword evidence="3" id="KW-0597">Phosphoprotein</keyword>
<feature type="region of interest" description="Disordered" evidence="5">
    <location>
        <begin position="1"/>
        <end position="319"/>
    </location>
</feature>
<dbReference type="InterPro" id="IPR007797">
    <property type="entry name" value="AF4/FMR2"/>
</dbReference>
<reference evidence="8" key="1">
    <citation type="submission" date="2025-08" db="UniProtKB">
        <authorList>
            <consortium name="RefSeq"/>
        </authorList>
    </citation>
    <scope>IDENTIFICATION</scope>
</reference>
<evidence type="ECO:0000256" key="4">
    <source>
        <dbReference type="ARBA" id="ARBA00023242"/>
    </source>
</evidence>
<comment type="subcellular location">
    <subcellularLocation>
        <location evidence="1">Nucleus</location>
    </subcellularLocation>
</comment>
<evidence type="ECO:0000259" key="6">
    <source>
        <dbReference type="Pfam" id="PF18876"/>
    </source>
</evidence>
<dbReference type="Pfam" id="PF18876">
    <property type="entry name" value="AFF4_CHD"/>
    <property type="match status" value="1"/>
</dbReference>
<evidence type="ECO:0000256" key="2">
    <source>
        <dbReference type="ARBA" id="ARBA00007354"/>
    </source>
</evidence>
<comment type="similarity">
    <text evidence="2">Belongs to the AF4 family.</text>
</comment>
<dbReference type="AlphaFoldDB" id="A0A9Y4TN22"/>
<gene>
    <name evidence="8" type="primary">aff4</name>
</gene>
<evidence type="ECO:0000313" key="8">
    <source>
        <dbReference type="RefSeq" id="XP_008296436.1"/>
    </source>
</evidence>
<evidence type="ECO:0000313" key="7">
    <source>
        <dbReference type="Proteomes" id="UP000694891"/>
    </source>
</evidence>
<dbReference type="Proteomes" id="UP000694891">
    <property type="component" value="Unplaced"/>
</dbReference>
<feature type="compositionally biased region" description="Basic and acidic residues" evidence="5">
    <location>
        <begin position="205"/>
        <end position="224"/>
    </location>
</feature>
<dbReference type="Pfam" id="PF18875">
    <property type="entry name" value="AF4_int"/>
    <property type="match status" value="1"/>
</dbReference>
<protein>
    <submittedName>
        <fullName evidence="8">AF4/FMR2 family member 4</fullName>
    </submittedName>
</protein>
<dbReference type="InterPro" id="IPR043640">
    <property type="entry name" value="AF4/FMR2_CHD"/>
</dbReference>
<dbReference type="Gene3D" id="6.10.250.2670">
    <property type="match status" value="1"/>
</dbReference>
<feature type="compositionally biased region" description="Polar residues" evidence="5">
    <location>
        <begin position="226"/>
        <end position="245"/>
    </location>
</feature>
<evidence type="ECO:0000256" key="3">
    <source>
        <dbReference type="ARBA" id="ARBA00022553"/>
    </source>
</evidence>